<dbReference type="InterPro" id="IPR018484">
    <property type="entry name" value="FGGY_N"/>
</dbReference>
<dbReference type="Proteomes" id="UP000215145">
    <property type="component" value="Unassembled WGS sequence"/>
</dbReference>
<dbReference type="PROSITE" id="PS00445">
    <property type="entry name" value="FGGY_KINASES_2"/>
    <property type="match status" value="1"/>
</dbReference>
<proteinExistence type="inferred from homology"/>
<gene>
    <name evidence="10" type="primary">glpK</name>
    <name evidence="10" type="ORF">CGZ75_03095</name>
</gene>
<protein>
    <recommendedName>
        <fullName evidence="6">ATP:glycerol 3-phosphotransferase</fullName>
    </recommendedName>
</protein>
<keyword evidence="3" id="KW-0547">Nucleotide-binding</keyword>
<evidence type="ECO:0000256" key="6">
    <source>
        <dbReference type="ARBA" id="ARBA00043149"/>
    </source>
</evidence>
<evidence type="ECO:0000313" key="10">
    <source>
        <dbReference type="EMBL" id="OXM15727.1"/>
    </source>
</evidence>
<dbReference type="OrthoDB" id="9805576at2"/>
<evidence type="ECO:0000256" key="4">
    <source>
        <dbReference type="ARBA" id="ARBA00022777"/>
    </source>
</evidence>
<keyword evidence="2 7" id="KW-0808">Transferase</keyword>
<dbReference type="PANTHER" id="PTHR10196">
    <property type="entry name" value="SUGAR KINASE"/>
    <property type="match status" value="1"/>
</dbReference>
<dbReference type="InterPro" id="IPR018483">
    <property type="entry name" value="Carb_kinase_FGGY_CS"/>
</dbReference>
<reference evidence="10 11" key="1">
    <citation type="submission" date="2017-07" db="EMBL/GenBank/DDBJ databases">
        <title>Paenibacillus herberti R33 genome sequencing and assembly.</title>
        <authorList>
            <person name="Su W."/>
        </authorList>
    </citation>
    <scope>NUCLEOTIDE SEQUENCE [LARGE SCALE GENOMIC DNA]</scope>
    <source>
        <strain evidence="10 11">R33</strain>
    </source>
</reference>
<dbReference type="Pfam" id="PF02782">
    <property type="entry name" value="FGGY_C"/>
    <property type="match status" value="1"/>
</dbReference>
<dbReference type="EMBL" id="NMUQ01000001">
    <property type="protein sequence ID" value="OXM15727.1"/>
    <property type="molecule type" value="Genomic_DNA"/>
</dbReference>
<dbReference type="AlphaFoldDB" id="A0A229P0U2"/>
<dbReference type="GO" id="GO:0006071">
    <property type="term" value="P:glycerol metabolic process"/>
    <property type="evidence" value="ECO:0007669"/>
    <property type="project" value="TreeGrafter"/>
</dbReference>
<dbReference type="PIRSF" id="PIRSF000538">
    <property type="entry name" value="GlpK"/>
    <property type="match status" value="1"/>
</dbReference>
<evidence type="ECO:0000256" key="2">
    <source>
        <dbReference type="ARBA" id="ARBA00022679"/>
    </source>
</evidence>
<dbReference type="RefSeq" id="WP_089522820.1">
    <property type="nucleotide sequence ID" value="NZ_NMUQ01000001.1"/>
</dbReference>
<evidence type="ECO:0000256" key="3">
    <source>
        <dbReference type="ARBA" id="ARBA00022741"/>
    </source>
</evidence>
<name>A0A229P0U2_9BACL</name>
<evidence type="ECO:0000256" key="7">
    <source>
        <dbReference type="RuleBase" id="RU003733"/>
    </source>
</evidence>
<comment type="similarity">
    <text evidence="1 7">Belongs to the FGGY kinase family.</text>
</comment>
<sequence>MSKEYILVIDEGTTGIKVIIFNRKFQAVKEVYEAIDTIYPGQGQVEQDAEEIYQTTIKLCRQAVKELGIEANEIECVGISNQRTSWLLWDKQSGIPIRNMVTWQDSRGAAQIEKFIKDERFSEKFPGLAPLLPPFYLPLTLSEIKEHEPEVVKKIEDKSVLWGNIDSWLIYKLTGGKVHATSSSTASNSTVYLSQFGCWFQEMLEYVGLTLDMMPVVKDEADDYGVMTEDILGVEIPIAGVVADQQSALFSQGCLENNTATCTNGTGSFIDVNLGSVYREIPGFYTTIAWRLKDDIKYMVEGFTLTAGASLEWVRNGLGLIDNFDSMEEIAASGNGDVYFVPALMGLATPYHDYSARGSFMGISATSTAAHFVQATLESVAFSTASIFETMKSEELKTIKLSGGASKSDRVGQLLANLTSVEVVRPDSVEATALGAAEFAAIQRGRITLNDIPDLVTVHKTFRPDENQEKDKQHFLMWTKAVERSLGWLQ</sequence>
<dbReference type="PANTHER" id="PTHR10196:SF69">
    <property type="entry name" value="GLYCEROL KINASE"/>
    <property type="match status" value="1"/>
</dbReference>
<dbReference type="Gene3D" id="3.30.420.40">
    <property type="match status" value="2"/>
</dbReference>
<evidence type="ECO:0000259" key="8">
    <source>
        <dbReference type="Pfam" id="PF00370"/>
    </source>
</evidence>
<dbReference type="Pfam" id="PF00370">
    <property type="entry name" value="FGGY_N"/>
    <property type="match status" value="1"/>
</dbReference>
<dbReference type="GO" id="GO:0005829">
    <property type="term" value="C:cytosol"/>
    <property type="evidence" value="ECO:0007669"/>
    <property type="project" value="TreeGrafter"/>
</dbReference>
<evidence type="ECO:0000256" key="5">
    <source>
        <dbReference type="ARBA" id="ARBA00022840"/>
    </source>
</evidence>
<feature type="domain" description="Carbohydrate kinase FGGY N-terminal" evidence="8">
    <location>
        <begin position="5"/>
        <end position="250"/>
    </location>
</feature>
<feature type="domain" description="Carbohydrate kinase FGGY C-terminal" evidence="9">
    <location>
        <begin position="261"/>
        <end position="442"/>
    </location>
</feature>
<accession>A0A229P0U2</accession>
<dbReference type="GO" id="GO:0004370">
    <property type="term" value="F:glycerol kinase activity"/>
    <property type="evidence" value="ECO:0007669"/>
    <property type="project" value="TreeGrafter"/>
</dbReference>
<evidence type="ECO:0000313" key="11">
    <source>
        <dbReference type="Proteomes" id="UP000215145"/>
    </source>
</evidence>
<dbReference type="InterPro" id="IPR018485">
    <property type="entry name" value="FGGY_C"/>
</dbReference>
<dbReference type="InterPro" id="IPR000577">
    <property type="entry name" value="Carb_kinase_FGGY"/>
</dbReference>
<dbReference type="GO" id="GO:0005524">
    <property type="term" value="F:ATP binding"/>
    <property type="evidence" value="ECO:0007669"/>
    <property type="project" value="UniProtKB-KW"/>
</dbReference>
<keyword evidence="11" id="KW-1185">Reference proteome</keyword>
<dbReference type="InterPro" id="IPR043129">
    <property type="entry name" value="ATPase_NBD"/>
</dbReference>
<evidence type="ECO:0000259" key="9">
    <source>
        <dbReference type="Pfam" id="PF02782"/>
    </source>
</evidence>
<comment type="caution">
    <text evidence="10">The sequence shown here is derived from an EMBL/GenBank/DDBJ whole genome shotgun (WGS) entry which is preliminary data.</text>
</comment>
<keyword evidence="5" id="KW-0067">ATP-binding</keyword>
<evidence type="ECO:0000256" key="1">
    <source>
        <dbReference type="ARBA" id="ARBA00009156"/>
    </source>
</evidence>
<organism evidence="10 11">
    <name type="scientific">Paenibacillus herberti</name>
    <dbReference type="NCBI Taxonomy" id="1619309"/>
    <lineage>
        <taxon>Bacteria</taxon>
        <taxon>Bacillati</taxon>
        <taxon>Bacillota</taxon>
        <taxon>Bacilli</taxon>
        <taxon>Bacillales</taxon>
        <taxon>Paenibacillaceae</taxon>
        <taxon>Paenibacillus</taxon>
    </lineage>
</organism>
<dbReference type="SUPFAM" id="SSF53067">
    <property type="entry name" value="Actin-like ATPase domain"/>
    <property type="match status" value="2"/>
</dbReference>
<keyword evidence="4 7" id="KW-0418">Kinase</keyword>